<dbReference type="GO" id="GO:0030335">
    <property type="term" value="P:positive regulation of cell migration"/>
    <property type="evidence" value="ECO:0007669"/>
    <property type="project" value="TreeGrafter"/>
</dbReference>
<keyword evidence="3" id="KW-0677">Repeat</keyword>
<dbReference type="GO" id="GO:0045499">
    <property type="term" value="F:chemorepellent activity"/>
    <property type="evidence" value="ECO:0007669"/>
    <property type="project" value="TreeGrafter"/>
</dbReference>
<evidence type="ECO:0000256" key="6">
    <source>
        <dbReference type="ARBA" id="ARBA00022989"/>
    </source>
</evidence>
<evidence type="ECO:0000256" key="4">
    <source>
        <dbReference type="ARBA" id="ARBA00022782"/>
    </source>
</evidence>
<keyword evidence="14" id="KW-1185">Reference proteome</keyword>
<keyword evidence="2 11" id="KW-0812">Transmembrane</keyword>
<dbReference type="PROSITE" id="PS51004">
    <property type="entry name" value="SEMA"/>
    <property type="match status" value="1"/>
</dbReference>
<dbReference type="FunFam" id="2.20.100.10:FF:000001">
    <property type="entry name" value="semaphorin-5A isoform X1"/>
    <property type="match status" value="1"/>
</dbReference>
<keyword evidence="4" id="KW-0221">Differentiation</keyword>
<evidence type="ECO:0000256" key="10">
    <source>
        <dbReference type="PROSITE-ProRule" id="PRU00352"/>
    </source>
</evidence>
<keyword evidence="6 11" id="KW-1133">Transmembrane helix</keyword>
<dbReference type="PANTHER" id="PTHR11036:SF79">
    <property type="entry name" value="SEMAPHORIN 5C, ISOFORM A"/>
    <property type="match status" value="1"/>
</dbReference>
<dbReference type="AlphaFoldDB" id="A0A9P0MM77"/>
<dbReference type="PANTHER" id="PTHR11036">
    <property type="entry name" value="SEMAPHORIN"/>
    <property type="match status" value="1"/>
</dbReference>
<evidence type="ECO:0000256" key="9">
    <source>
        <dbReference type="ARBA" id="ARBA00023180"/>
    </source>
</evidence>
<dbReference type="Gene3D" id="2.20.100.10">
    <property type="entry name" value="Thrombospondin type-1 (TSP1) repeat"/>
    <property type="match status" value="5"/>
</dbReference>
<accession>A0A9P0MM77</accession>
<feature type="non-terminal residue" evidence="13">
    <location>
        <position position="1"/>
    </location>
</feature>
<dbReference type="GO" id="GO:0005886">
    <property type="term" value="C:plasma membrane"/>
    <property type="evidence" value="ECO:0007669"/>
    <property type="project" value="TreeGrafter"/>
</dbReference>
<dbReference type="PROSITE" id="PS50092">
    <property type="entry name" value="TSP1"/>
    <property type="match status" value="5"/>
</dbReference>
<evidence type="ECO:0000256" key="11">
    <source>
        <dbReference type="SAM" id="Phobius"/>
    </source>
</evidence>
<comment type="caution">
    <text evidence="10">Lacks conserved residue(s) required for the propagation of feature annotation.</text>
</comment>
<dbReference type="InterPro" id="IPR001627">
    <property type="entry name" value="Semap_dom"/>
</dbReference>
<organism evidence="13 14">
    <name type="scientific">Nezara viridula</name>
    <name type="common">Southern green stink bug</name>
    <name type="synonym">Cimex viridulus</name>
    <dbReference type="NCBI Taxonomy" id="85310"/>
    <lineage>
        <taxon>Eukaryota</taxon>
        <taxon>Metazoa</taxon>
        <taxon>Ecdysozoa</taxon>
        <taxon>Arthropoda</taxon>
        <taxon>Hexapoda</taxon>
        <taxon>Insecta</taxon>
        <taxon>Pterygota</taxon>
        <taxon>Neoptera</taxon>
        <taxon>Paraneoptera</taxon>
        <taxon>Hemiptera</taxon>
        <taxon>Heteroptera</taxon>
        <taxon>Panheteroptera</taxon>
        <taxon>Pentatomomorpha</taxon>
        <taxon>Pentatomoidea</taxon>
        <taxon>Pentatomidae</taxon>
        <taxon>Pentatominae</taxon>
        <taxon>Nezara</taxon>
    </lineage>
</organism>
<comment type="subcellular location">
    <subcellularLocation>
        <location evidence="1">Membrane</location>
        <topology evidence="1">Single-pass membrane protein</topology>
    </subcellularLocation>
</comment>
<dbReference type="SMART" id="SM00630">
    <property type="entry name" value="Sema"/>
    <property type="match status" value="1"/>
</dbReference>
<dbReference type="GO" id="GO:0007411">
    <property type="term" value="P:axon guidance"/>
    <property type="evidence" value="ECO:0007669"/>
    <property type="project" value="TreeGrafter"/>
</dbReference>
<reference evidence="13" key="1">
    <citation type="submission" date="2022-01" db="EMBL/GenBank/DDBJ databases">
        <authorList>
            <person name="King R."/>
        </authorList>
    </citation>
    <scope>NUCLEOTIDE SEQUENCE</scope>
</reference>
<dbReference type="SUPFAM" id="SSF103575">
    <property type="entry name" value="Plexin repeat"/>
    <property type="match status" value="1"/>
</dbReference>
<dbReference type="Pfam" id="PF00090">
    <property type="entry name" value="TSP_1"/>
    <property type="match status" value="4"/>
</dbReference>
<evidence type="ECO:0000313" key="14">
    <source>
        <dbReference type="Proteomes" id="UP001152798"/>
    </source>
</evidence>
<dbReference type="OrthoDB" id="9988752at2759"/>
<evidence type="ECO:0000256" key="2">
    <source>
        <dbReference type="ARBA" id="ARBA00022692"/>
    </source>
</evidence>
<feature type="transmembrane region" description="Helical" evidence="11">
    <location>
        <begin position="767"/>
        <end position="793"/>
    </location>
</feature>
<dbReference type="Pfam" id="PF01403">
    <property type="entry name" value="Sema"/>
    <property type="match status" value="1"/>
</dbReference>
<keyword evidence="5" id="KW-0524">Neurogenesis</keyword>
<dbReference type="PRINTS" id="PR01705">
    <property type="entry name" value="TSP1REPEAT"/>
</dbReference>
<dbReference type="Proteomes" id="UP001152798">
    <property type="component" value="Chromosome 4"/>
</dbReference>
<dbReference type="SMART" id="SM00209">
    <property type="entry name" value="TSP1"/>
    <property type="match status" value="5"/>
</dbReference>
<dbReference type="Gene3D" id="2.130.10.10">
    <property type="entry name" value="YVTN repeat-like/Quinoprotein amine dehydrogenase"/>
    <property type="match status" value="2"/>
</dbReference>
<evidence type="ECO:0000256" key="5">
    <source>
        <dbReference type="ARBA" id="ARBA00022902"/>
    </source>
</evidence>
<dbReference type="FunFam" id="2.20.100.10:FF:000007">
    <property type="entry name" value="Thrombospondin 1"/>
    <property type="match status" value="1"/>
</dbReference>
<dbReference type="Pfam" id="PF23260">
    <property type="entry name" value="TSP1_2"/>
    <property type="match status" value="1"/>
</dbReference>
<keyword evidence="8" id="KW-1015">Disulfide bond</keyword>
<evidence type="ECO:0000313" key="13">
    <source>
        <dbReference type="EMBL" id="CAH1400733.1"/>
    </source>
</evidence>
<dbReference type="InterPro" id="IPR015943">
    <property type="entry name" value="WD40/YVTN_repeat-like_dom_sf"/>
</dbReference>
<dbReference type="InterPro" id="IPR036352">
    <property type="entry name" value="Semap_dom_sf"/>
</dbReference>
<gene>
    <name evidence="13" type="ORF">NEZAVI_LOCUS9910</name>
</gene>
<keyword evidence="9" id="KW-0325">Glycoprotein</keyword>
<dbReference type="InterPro" id="IPR057563">
    <property type="entry name" value="Sema5A/B-like_TSP-1"/>
</dbReference>
<keyword evidence="7 11" id="KW-0472">Membrane</keyword>
<evidence type="ECO:0000256" key="8">
    <source>
        <dbReference type="ARBA" id="ARBA00023157"/>
    </source>
</evidence>
<evidence type="ECO:0000256" key="1">
    <source>
        <dbReference type="ARBA" id="ARBA00004167"/>
    </source>
</evidence>
<dbReference type="SUPFAM" id="SSF82895">
    <property type="entry name" value="TSP-1 type 1 repeat"/>
    <property type="match status" value="5"/>
</dbReference>
<evidence type="ECO:0000256" key="7">
    <source>
        <dbReference type="ARBA" id="ARBA00023136"/>
    </source>
</evidence>
<dbReference type="InterPro" id="IPR000884">
    <property type="entry name" value="TSP1_rpt"/>
</dbReference>
<dbReference type="InterPro" id="IPR036383">
    <property type="entry name" value="TSP1_rpt_sf"/>
</dbReference>
<dbReference type="InterPro" id="IPR027231">
    <property type="entry name" value="Semaphorin"/>
</dbReference>
<dbReference type="FunFam" id="2.20.100.10:FF:000021">
    <property type="entry name" value="semaphorin-5B isoform X1"/>
    <property type="match status" value="1"/>
</dbReference>
<name>A0A9P0MM77_NEZVI</name>
<dbReference type="Gene3D" id="3.30.1680.10">
    <property type="entry name" value="ligand-binding face of the semaphorins, domain 2"/>
    <property type="match status" value="1"/>
</dbReference>
<protein>
    <recommendedName>
        <fullName evidence="12">Sema domain-containing protein</fullName>
    </recommendedName>
</protein>
<sequence>KQYCVHRDSLFRLGVENLERREKAIWLAPADKVQLCQDKGQSEEDCHNFIQVLLTNGKRLFTCGTNAFSPTCTWREMEEVNRVVEWVRGVGKCPYSPHSNVTSLISDEGQYFAGSPMDFSGADHAIIKDLGPTYLRTNQYNSKWLNEPQFVGSFETDLYVYFVFRESAVEYINCGKIIYSRIARVCKNDNGGQLMLRDNWTTFVKARLNCSLAGDNSIPGSAVCAFNMSGIEAAFAGPYKHQATVGSAWERQAPTRPRHSQCSGATTLLDSTRYQLMDLAVQPVSQEPLYTSTMERLTHIAVDTVSTKIHKAVHVLYVATEEGLVKKISLLSRTQKTCILEVWQPFTAMSISRKIYTLKFASEGIYLGTDEGVLRIAKEHCRRHKSRAACLAAMDPHCGWHDHLEICSTPPEHNPLVPHWHHEPTRFDGGWSAWSAWASCEMSDSGDNCLCATRVCDNPVPSRGGAPCTGLSVRVANCTVHGGWTPWSSWSACSQSCGMAVKTRRRSCGNPAPQHGGRVCVGQDRHEMYCHSNPPCPAISGPVRDGGWSSWSSWSECTAKCNGGFMMRTRACNNPPPQQPGGLDCIGSHIEYQMCNTASCIESKRLSPWTPWTPSGNGSEKRYRFACRAPTPDPTYIKLTLAKVDDRFCTQEGVCTRSDSSDSEDGWSEWSAWSPCSVECGSGEQSRVRTCQGDSRDCKGLSLMLRACNNQPCRGEWGCWGDWTPCSATCGVGTRTRSRECLGVGPCDGESYIVEPCHVNSCFEGSVGAGTVVGCVILGFIVGAIAALAGYYLHGKRSRHRVPGSPHYISSKQNPYVTVPLKEVSSPKRAPSFSKQSNGATPKLFSKPLQEYETATIKRNSHSLANGHVRADLDQDKFF</sequence>
<dbReference type="EMBL" id="OV725080">
    <property type="protein sequence ID" value="CAH1400733.1"/>
    <property type="molecule type" value="Genomic_DNA"/>
</dbReference>
<feature type="domain" description="Sema" evidence="12">
    <location>
        <begin position="1"/>
        <end position="378"/>
    </location>
</feature>
<evidence type="ECO:0000259" key="12">
    <source>
        <dbReference type="PROSITE" id="PS51004"/>
    </source>
</evidence>
<dbReference type="GO" id="GO:0030215">
    <property type="term" value="F:semaphorin receptor binding"/>
    <property type="evidence" value="ECO:0007669"/>
    <property type="project" value="InterPro"/>
</dbReference>
<evidence type="ECO:0000256" key="3">
    <source>
        <dbReference type="ARBA" id="ARBA00022737"/>
    </source>
</evidence>
<dbReference type="SUPFAM" id="SSF101912">
    <property type="entry name" value="Sema domain"/>
    <property type="match status" value="1"/>
</dbReference>
<proteinExistence type="predicted"/>
<dbReference type="GO" id="GO:0071526">
    <property type="term" value="P:semaphorin-plexin signaling pathway"/>
    <property type="evidence" value="ECO:0007669"/>
    <property type="project" value="TreeGrafter"/>
</dbReference>